<evidence type="ECO:0000256" key="6">
    <source>
        <dbReference type="ARBA" id="ARBA00022840"/>
    </source>
</evidence>
<evidence type="ECO:0000256" key="1">
    <source>
        <dbReference type="ARBA" id="ARBA00008874"/>
    </source>
</evidence>
<name>A0A1J4MKN5_9CRYT</name>
<comment type="catalytic activity">
    <reaction evidence="8">
        <text>L-seryl-[protein] + ATP = O-phospho-L-seryl-[protein] + ADP + H(+)</text>
        <dbReference type="Rhea" id="RHEA:17989"/>
        <dbReference type="Rhea" id="RHEA-COMP:9863"/>
        <dbReference type="Rhea" id="RHEA-COMP:11604"/>
        <dbReference type="ChEBI" id="CHEBI:15378"/>
        <dbReference type="ChEBI" id="CHEBI:29999"/>
        <dbReference type="ChEBI" id="CHEBI:30616"/>
        <dbReference type="ChEBI" id="CHEBI:83421"/>
        <dbReference type="ChEBI" id="CHEBI:456216"/>
        <dbReference type="EC" id="2.7.11.1"/>
    </reaction>
</comment>
<reference evidence="12 13" key="1">
    <citation type="submission" date="2016-10" db="EMBL/GenBank/DDBJ databases">
        <title>Reductive evolution of mitochondrial metabolism and differential evolution of invasion-related proteins in Cryptosporidium.</title>
        <authorList>
            <person name="Liu S."/>
            <person name="Roellig D.M."/>
            <person name="Guo Y."/>
            <person name="Li N."/>
            <person name="Frace M.A."/>
            <person name="Tang K."/>
            <person name="Zhang L."/>
            <person name="Feng Y."/>
            <person name="Xiao L."/>
        </authorList>
    </citation>
    <scope>NUCLEOTIDE SEQUENCE [LARGE SCALE GENOMIC DNA]</scope>
    <source>
        <strain evidence="12">39726</strain>
    </source>
</reference>
<keyword evidence="4" id="KW-0547">Nucleotide-binding</keyword>
<evidence type="ECO:0000256" key="2">
    <source>
        <dbReference type="ARBA" id="ARBA00022527"/>
    </source>
</evidence>
<dbReference type="InterPro" id="IPR050629">
    <property type="entry name" value="STE20/SPS1-PAK"/>
</dbReference>
<keyword evidence="10" id="KW-1133">Transmembrane helix</keyword>
<proteinExistence type="inferred from homology"/>
<dbReference type="PANTHER" id="PTHR48012">
    <property type="entry name" value="STERILE20-LIKE KINASE, ISOFORM B-RELATED"/>
    <property type="match status" value="1"/>
</dbReference>
<evidence type="ECO:0000259" key="11">
    <source>
        <dbReference type="PROSITE" id="PS50011"/>
    </source>
</evidence>
<dbReference type="Pfam" id="PF00069">
    <property type="entry name" value="Pkinase"/>
    <property type="match status" value="1"/>
</dbReference>
<evidence type="ECO:0000256" key="5">
    <source>
        <dbReference type="ARBA" id="ARBA00022777"/>
    </source>
</evidence>
<dbReference type="OrthoDB" id="10252354at2759"/>
<dbReference type="GeneID" id="39979595"/>
<feature type="compositionally biased region" description="Polar residues" evidence="9">
    <location>
        <begin position="506"/>
        <end position="517"/>
    </location>
</feature>
<evidence type="ECO:0000256" key="10">
    <source>
        <dbReference type="SAM" id="Phobius"/>
    </source>
</evidence>
<comment type="catalytic activity">
    <reaction evidence="7">
        <text>L-threonyl-[protein] + ATP = O-phospho-L-threonyl-[protein] + ADP + H(+)</text>
        <dbReference type="Rhea" id="RHEA:46608"/>
        <dbReference type="Rhea" id="RHEA-COMP:11060"/>
        <dbReference type="Rhea" id="RHEA-COMP:11605"/>
        <dbReference type="ChEBI" id="CHEBI:15378"/>
        <dbReference type="ChEBI" id="CHEBI:30013"/>
        <dbReference type="ChEBI" id="CHEBI:30616"/>
        <dbReference type="ChEBI" id="CHEBI:61977"/>
        <dbReference type="ChEBI" id="CHEBI:456216"/>
        <dbReference type="EC" id="2.7.11.1"/>
    </reaction>
</comment>
<dbReference type="Gene3D" id="3.30.200.20">
    <property type="entry name" value="Phosphorylase Kinase, domain 1"/>
    <property type="match status" value="1"/>
</dbReference>
<comment type="caution">
    <text evidence="12">The sequence shown here is derived from an EMBL/GenBank/DDBJ whole genome shotgun (WGS) entry which is preliminary data.</text>
</comment>
<evidence type="ECO:0000256" key="4">
    <source>
        <dbReference type="ARBA" id="ARBA00022741"/>
    </source>
</evidence>
<organism evidence="12 13">
    <name type="scientific">Cryptosporidium ubiquitum</name>
    <dbReference type="NCBI Taxonomy" id="857276"/>
    <lineage>
        <taxon>Eukaryota</taxon>
        <taxon>Sar</taxon>
        <taxon>Alveolata</taxon>
        <taxon>Apicomplexa</taxon>
        <taxon>Conoidasida</taxon>
        <taxon>Coccidia</taxon>
        <taxon>Eucoccidiorida</taxon>
        <taxon>Eimeriorina</taxon>
        <taxon>Cryptosporidiidae</taxon>
        <taxon>Cryptosporidium</taxon>
    </lineage>
</organism>
<evidence type="ECO:0000256" key="8">
    <source>
        <dbReference type="ARBA" id="ARBA00048679"/>
    </source>
</evidence>
<dbReference type="VEuPathDB" id="CryptoDB:cubi_02805"/>
<keyword evidence="6" id="KW-0067">ATP-binding</keyword>
<dbReference type="GO" id="GO:0005524">
    <property type="term" value="F:ATP binding"/>
    <property type="evidence" value="ECO:0007669"/>
    <property type="project" value="UniProtKB-KW"/>
</dbReference>
<keyword evidence="10" id="KW-0472">Membrane</keyword>
<keyword evidence="3" id="KW-0808">Transferase</keyword>
<gene>
    <name evidence="12" type="ORF">cubi_02805</name>
</gene>
<dbReference type="PROSITE" id="PS00108">
    <property type="entry name" value="PROTEIN_KINASE_ST"/>
    <property type="match status" value="1"/>
</dbReference>
<accession>A0A1J4MKN5</accession>
<feature type="region of interest" description="Disordered" evidence="9">
    <location>
        <begin position="1"/>
        <end position="28"/>
    </location>
</feature>
<evidence type="ECO:0000313" key="12">
    <source>
        <dbReference type="EMBL" id="OII74003.1"/>
    </source>
</evidence>
<dbReference type="RefSeq" id="XP_028875223.1">
    <property type="nucleotide sequence ID" value="XM_029019816.1"/>
</dbReference>
<comment type="similarity">
    <text evidence="1">Belongs to the protein kinase superfamily. STE Ser/Thr protein kinase family. STE20 subfamily.</text>
</comment>
<dbReference type="InterPro" id="IPR011009">
    <property type="entry name" value="Kinase-like_dom_sf"/>
</dbReference>
<evidence type="ECO:0000256" key="7">
    <source>
        <dbReference type="ARBA" id="ARBA00047899"/>
    </source>
</evidence>
<keyword evidence="5 12" id="KW-0418">Kinase</keyword>
<keyword evidence="10" id="KW-0812">Transmembrane</keyword>
<dbReference type="PANTHER" id="PTHR48012:SF10">
    <property type="entry name" value="FI20177P1"/>
    <property type="match status" value="1"/>
</dbReference>
<dbReference type="GO" id="GO:0004674">
    <property type="term" value="F:protein serine/threonine kinase activity"/>
    <property type="evidence" value="ECO:0007669"/>
    <property type="project" value="UniProtKB-KW"/>
</dbReference>
<dbReference type="PROSITE" id="PS50011">
    <property type="entry name" value="PROTEIN_KINASE_DOM"/>
    <property type="match status" value="1"/>
</dbReference>
<feature type="domain" description="Protein kinase" evidence="11">
    <location>
        <begin position="86"/>
        <end position="425"/>
    </location>
</feature>
<dbReference type="AlphaFoldDB" id="A0A1J4MKN5"/>
<dbReference type="EMBL" id="LRBP01000013">
    <property type="protein sequence ID" value="OII74003.1"/>
    <property type="molecule type" value="Genomic_DNA"/>
</dbReference>
<protein>
    <submittedName>
        <fullName evidence="12">Serine threonine protein kinase</fullName>
    </submittedName>
</protein>
<dbReference type="GO" id="GO:0005737">
    <property type="term" value="C:cytoplasm"/>
    <property type="evidence" value="ECO:0007669"/>
    <property type="project" value="TreeGrafter"/>
</dbReference>
<feature type="region of interest" description="Disordered" evidence="9">
    <location>
        <begin position="506"/>
        <end position="544"/>
    </location>
</feature>
<evidence type="ECO:0000256" key="9">
    <source>
        <dbReference type="SAM" id="MobiDB-lite"/>
    </source>
</evidence>
<dbReference type="InterPro" id="IPR008271">
    <property type="entry name" value="Ser/Thr_kinase_AS"/>
</dbReference>
<dbReference type="Gene3D" id="1.10.510.10">
    <property type="entry name" value="Transferase(Phosphotransferase) domain 1"/>
    <property type="match status" value="1"/>
</dbReference>
<dbReference type="SUPFAM" id="SSF56112">
    <property type="entry name" value="Protein kinase-like (PK-like)"/>
    <property type="match status" value="1"/>
</dbReference>
<keyword evidence="13" id="KW-1185">Reference proteome</keyword>
<evidence type="ECO:0000256" key="3">
    <source>
        <dbReference type="ARBA" id="ARBA00022679"/>
    </source>
</evidence>
<evidence type="ECO:0000313" key="13">
    <source>
        <dbReference type="Proteomes" id="UP000186176"/>
    </source>
</evidence>
<dbReference type="Proteomes" id="UP000186176">
    <property type="component" value="Unassembled WGS sequence"/>
</dbReference>
<dbReference type="InterPro" id="IPR000719">
    <property type="entry name" value="Prot_kinase_dom"/>
</dbReference>
<dbReference type="SMART" id="SM00220">
    <property type="entry name" value="S_TKc"/>
    <property type="match status" value="1"/>
</dbReference>
<feature type="transmembrane region" description="Helical" evidence="10">
    <location>
        <begin position="83"/>
        <end position="103"/>
    </location>
</feature>
<sequence length="684" mass="76950">MSLNTKNKDPERFKIGDHEMPNMDHENDNSSLESLNFVIPKGDEEKSLKDRNLERREIMRELFKVGNLIEVVYSQGACFEQRLIVFSILSILGMGAYGIVVLAEICSPGNKRSRNSITVEITDSNMKQLFEKLDQRTKETRKSSKERTGGGTVIGKKLAIKIVDLEANDSAELEDPLATARKEISIMSELQDCEQILKYYVTFASASFLYILMEYAEGGSLYGLYSKYGCFPEELLASVAQDVLKALRRLHGQDHSKSQHYILHNDIKSANILLTNNCVAKLADFGVSRKVKSDLRRNQEDSGSKVKMDSLSNDREILGSPFWMAPEIILGNSFSGLMGEPGASDIWSLGITVLELAFGRIPWPNFESLEDLLGYILRSPPPQKIVRKDVRELFSPEFWDFVDCCLTKDPSLRKSADTLLKHPFITLKAKRPGSLNIFFQTISGVQIHNSNYIQSIFNYVNHLFSSGVKVPTKYHSLTSRNFIKKISTVSISRYFSRKRSSVVQGIGNTSIKSSRNQKALENHQDPRLSISHSPTNYKDENGSPLLDKRVSMGQINRCLESPSIELGKLKLPDSSSPPPSSSPYSSFLLLHGISSLKSTPEENESEISEEISVTCSDEEKILIKASESKRKGIHDKQTKKRFGNQIHNKEIIPSEIENNTKKEVSKLKTRKFVFSCCCSKNDAN</sequence>
<keyword evidence="2" id="KW-0723">Serine/threonine-protein kinase</keyword>